<dbReference type="Proteomes" id="UP000028607">
    <property type="component" value="Unassembled WGS sequence"/>
</dbReference>
<dbReference type="Gene3D" id="1.10.530.10">
    <property type="match status" value="1"/>
</dbReference>
<organism evidence="6 7">
    <name type="scientific">Thioclava atlantica</name>
    <dbReference type="NCBI Taxonomy" id="1317124"/>
    <lineage>
        <taxon>Bacteria</taxon>
        <taxon>Pseudomonadati</taxon>
        <taxon>Pseudomonadota</taxon>
        <taxon>Alphaproteobacteria</taxon>
        <taxon>Rhodobacterales</taxon>
        <taxon>Paracoccaceae</taxon>
        <taxon>Thioclava</taxon>
    </lineage>
</organism>
<gene>
    <name evidence="6" type="ORF">DW2_07118</name>
</gene>
<dbReference type="GO" id="GO:0004553">
    <property type="term" value="F:hydrolase activity, hydrolyzing O-glycosyl compounds"/>
    <property type="evidence" value="ECO:0007669"/>
    <property type="project" value="InterPro"/>
</dbReference>
<evidence type="ECO:0000313" key="7">
    <source>
        <dbReference type="Proteomes" id="UP000028607"/>
    </source>
</evidence>
<dbReference type="EMBL" id="AQRC01000004">
    <property type="protein sequence ID" value="KFE35714.1"/>
    <property type="molecule type" value="Genomic_DNA"/>
</dbReference>
<reference evidence="7" key="1">
    <citation type="submission" date="2013-04" db="EMBL/GenBank/DDBJ databases">
        <title>Thioclava sp. 13D2W-2 Genome Sequencing.</title>
        <authorList>
            <person name="Lai Q."/>
            <person name="Li G."/>
            <person name="Shao Z."/>
        </authorList>
    </citation>
    <scope>NUCLEOTIDE SEQUENCE [LARGE SCALE GENOMIC DNA]</scope>
    <source>
        <strain evidence="7">13D2W-2</strain>
    </source>
</reference>
<proteinExistence type="inferred from homology"/>
<comment type="similarity">
    <text evidence="2">Belongs to the virb1 family.</text>
</comment>
<comment type="caution">
    <text evidence="6">The sequence shown here is derived from an EMBL/GenBank/DDBJ whole genome shotgun (WGS) entry which is preliminary data.</text>
</comment>
<dbReference type="CDD" id="cd13401">
    <property type="entry name" value="Slt70-like"/>
    <property type="match status" value="1"/>
</dbReference>
<protein>
    <submittedName>
        <fullName evidence="6">Transglycosylase, Slt family protein</fullName>
    </submittedName>
</protein>
<keyword evidence="7" id="KW-1185">Reference proteome</keyword>
<dbReference type="Gene3D" id="1.25.20.10">
    <property type="entry name" value="Bacterial muramidases"/>
    <property type="match status" value="1"/>
</dbReference>
<dbReference type="InterPro" id="IPR008939">
    <property type="entry name" value="Lytic_TGlycosylase_superhlx_U"/>
</dbReference>
<feature type="domain" description="Transglycosylase SLT" evidence="5">
    <location>
        <begin position="491"/>
        <end position="595"/>
    </location>
</feature>
<evidence type="ECO:0000313" key="6">
    <source>
        <dbReference type="EMBL" id="KFE35714.1"/>
    </source>
</evidence>
<feature type="chain" id="PRO_5001797543" evidence="4">
    <location>
        <begin position="26"/>
        <end position="647"/>
    </location>
</feature>
<dbReference type="InterPro" id="IPR008258">
    <property type="entry name" value="Transglycosylase_SLT_dom_1"/>
</dbReference>
<dbReference type="Pfam" id="PF01464">
    <property type="entry name" value="SLT"/>
    <property type="match status" value="1"/>
</dbReference>
<dbReference type="InterPro" id="IPR023346">
    <property type="entry name" value="Lysozyme-like_dom_sf"/>
</dbReference>
<dbReference type="SUPFAM" id="SSF48435">
    <property type="entry name" value="Bacterial muramidases"/>
    <property type="match status" value="1"/>
</dbReference>
<dbReference type="eggNOG" id="COG0741">
    <property type="taxonomic scope" value="Bacteria"/>
</dbReference>
<dbReference type="PROSITE" id="PS51318">
    <property type="entry name" value="TAT"/>
    <property type="match status" value="1"/>
</dbReference>
<dbReference type="AlphaFoldDB" id="A0A085TYB7"/>
<reference evidence="6 7" key="2">
    <citation type="journal article" date="2015" name="Antonie Van Leeuwenhoek">
        <title>Thioclava indica sp. nov., isolated from surface seawater of the Indian Ocean.</title>
        <authorList>
            <person name="Liu Y."/>
            <person name="Lai Q."/>
            <person name="Du J."/>
            <person name="Xu H."/>
            <person name="Jiang L."/>
            <person name="Shao Z."/>
        </authorList>
    </citation>
    <scope>NUCLEOTIDE SEQUENCE [LARGE SCALE GENOMIC DNA]</scope>
    <source>
        <strain evidence="6 7">13D2W-2</strain>
    </source>
</reference>
<feature type="signal peptide" evidence="4">
    <location>
        <begin position="1"/>
        <end position="25"/>
    </location>
</feature>
<evidence type="ECO:0000256" key="4">
    <source>
        <dbReference type="SAM" id="SignalP"/>
    </source>
</evidence>
<dbReference type="InterPro" id="IPR006311">
    <property type="entry name" value="TAT_signal"/>
</dbReference>
<dbReference type="SUPFAM" id="SSF53955">
    <property type="entry name" value="Lysozyme-like"/>
    <property type="match status" value="1"/>
</dbReference>
<dbReference type="STRING" id="1317124.DW2_07118"/>
<dbReference type="GO" id="GO:0042597">
    <property type="term" value="C:periplasmic space"/>
    <property type="evidence" value="ECO:0007669"/>
    <property type="project" value="InterPro"/>
</dbReference>
<evidence type="ECO:0000259" key="5">
    <source>
        <dbReference type="Pfam" id="PF01464"/>
    </source>
</evidence>
<dbReference type="PANTHER" id="PTHR37423:SF2">
    <property type="entry name" value="MEMBRANE-BOUND LYTIC MUREIN TRANSGLYCOSYLASE C"/>
    <property type="match status" value="1"/>
</dbReference>
<name>A0A085TYB7_9RHOB</name>
<accession>A0A085TYB7</accession>
<dbReference type="PANTHER" id="PTHR37423">
    <property type="entry name" value="SOLUBLE LYTIC MUREIN TRANSGLYCOSYLASE-RELATED"/>
    <property type="match status" value="1"/>
</dbReference>
<dbReference type="PATRIC" id="fig|1317124.6.peg.1443"/>
<comment type="similarity">
    <text evidence="1">Belongs to the transglycosylase Slt family.</text>
</comment>
<evidence type="ECO:0000256" key="1">
    <source>
        <dbReference type="ARBA" id="ARBA00007734"/>
    </source>
</evidence>
<sequence length="647" mass="70594">MMIRRQFLAALAASTFALSPTVLRAASGALADALASARSGNWDTAENLARRVGPLGFDIIEWQRLRSGEGTFADYMDFATRRDNWPGMPFLREKGEATLDGIAPEQVLAYFRLGPPQTGTGALALIGAHLALGQKSAAAKVAETAWRHLTLSSSEQAKFLSDYSDLVAPHHGGRMQNMLDHGHLTDARRMLDLVTPGTRAVAAARIALQARENGVDDLIAAVPEYMVRASAGLARDRAWWRWREGLEDGAADLILERSNSASDLESPELWADLRGAQARWDLRDNNPQRAYKLAARHHLPPGGADYADLEWVAGYAALKLGDAATALRHFRDLEKSVDGPISSSRAWYWQGRALEVMGKTAEAKAAWSKGAQNQDAYYGLLSAERLGLPLPAQIAKGVDLPDWHDYKFTNSSVFKAAQLLYEAGDSDLAARFVLHLEESLGPGNFGALAKYALAQRDDYLALIVGKRAAIKGELLPQALWPIPGLTNHDLGVPEELVLAVARRESQFATGVASGVGAQGLMQLMPGTAKMMAEKTGLSYSHDRLTSDATYNLKLGGAYLSTLRDRFGPSVVLIATGYNAGPGRPRRWIEEQGDPRIATVDVVDWVEMIPFTETRNYTMRVAEAIPPYRARLGKPEVKFTDILRGKAE</sequence>
<evidence type="ECO:0000256" key="2">
    <source>
        <dbReference type="ARBA" id="ARBA00009387"/>
    </source>
</evidence>
<keyword evidence="3 4" id="KW-0732">Signal</keyword>
<evidence type="ECO:0000256" key="3">
    <source>
        <dbReference type="ARBA" id="ARBA00022729"/>
    </source>
</evidence>